<gene>
    <name evidence="1" type="ORF">FM071_01735</name>
</gene>
<dbReference type="EMBL" id="CP041406">
    <property type="protein sequence ID" value="QOP45082.1"/>
    <property type="molecule type" value="Genomic_DNA"/>
</dbReference>
<evidence type="ECO:0000313" key="1">
    <source>
        <dbReference type="EMBL" id="QOP45082.1"/>
    </source>
</evidence>
<evidence type="ECO:0000313" key="2">
    <source>
        <dbReference type="Proteomes" id="UP000593580"/>
    </source>
</evidence>
<dbReference type="KEGG" id="spal:FM071_01735"/>
<protein>
    <submittedName>
        <fullName evidence="1">DUF4139 domain-containing protein</fullName>
    </submittedName>
</protein>
<dbReference type="RefSeq" id="WP_193111327.1">
    <property type="nucleotide sequence ID" value="NZ_CP041406.1"/>
</dbReference>
<proteinExistence type="predicted"/>
<sequence>MKRIILLSGFVLTQTIFATTLTIYNSNIALVQESQEIEIQKDEKEFVYDNLPNTLLDNSVDIKLPKEVTLYSQSYRPKRISQQDLAKNKELTNKLTFDIKSAKTLKADVKLSYLAQNISFAADYVLNIHKDQVNLTAWIDITNNSGKDFKNATVNLLAGDISRAYSHPQPVMYRSNMTAMDKTAKPTHKAVSSYHKYTLPRKIDLNTYQKHRVKLFGAENISIKSDYTALMNNPLYLMGERSSRVTHNIHLKGLQKELPAGIVRIYRDDEGEKLLLGENSIANTPKNAPLKLQVGKDFDTKVTQTMHSRNDTKTAFDVTVTYKLLNNSDEDKMLTLQIPFNKKQSSRIHSKLKYVYTKGNLVTFTLKVKANSERSFDVRFQSNRR</sequence>
<dbReference type="AlphaFoldDB" id="A0A7M1B8L0"/>
<dbReference type="PANTHER" id="PTHR38075">
    <property type="entry name" value="DUF4139 DOMAIN-CONTAINING PROTEIN"/>
    <property type="match status" value="1"/>
</dbReference>
<organism evidence="1 2">
    <name type="scientific">Sulfurimonas paralvinellae</name>
    <dbReference type="NCBI Taxonomy" id="317658"/>
    <lineage>
        <taxon>Bacteria</taxon>
        <taxon>Pseudomonadati</taxon>
        <taxon>Campylobacterota</taxon>
        <taxon>Epsilonproteobacteria</taxon>
        <taxon>Campylobacterales</taxon>
        <taxon>Sulfurimonadaceae</taxon>
        <taxon>Sulfurimonas</taxon>
    </lineage>
</organism>
<keyword evidence="2" id="KW-1185">Reference proteome</keyword>
<dbReference type="PANTHER" id="PTHR38075:SF1">
    <property type="entry name" value="DUF4139 DOMAIN-CONTAINING PROTEIN"/>
    <property type="match status" value="1"/>
</dbReference>
<accession>A0A7M1B8L0</accession>
<reference evidence="1 2" key="1">
    <citation type="submission" date="2019-07" db="EMBL/GenBank/DDBJ databases">
        <title>Sulfurimonas paralvinellae sp. nov., a novel mesophilic, hydrogen- and sulfur-oxidizing chemolithoautotroph within the Epsilonproteo- bacteria isolated from a deep-sea hydrothermal vent polychaete nest, reclassification of Thiomicrospira denitrificans as Sulfurimonas denitrificans comb. nov. and emended description of the genus Sulfurimonas.</title>
        <authorList>
            <person name="Wang S."/>
            <person name="Jiang L."/>
            <person name="Shao Z."/>
        </authorList>
    </citation>
    <scope>NUCLEOTIDE SEQUENCE [LARGE SCALE GENOMIC DNA]</scope>
    <source>
        <strain evidence="1 2">GO25</strain>
    </source>
</reference>
<name>A0A7M1B8L0_9BACT</name>
<dbReference type="Proteomes" id="UP000593580">
    <property type="component" value="Chromosome"/>
</dbReference>